<dbReference type="AlphaFoldDB" id="A0A2M9BWJ3"/>
<feature type="region of interest" description="Disordered" evidence="1">
    <location>
        <begin position="1"/>
        <end position="20"/>
    </location>
</feature>
<protein>
    <submittedName>
        <fullName evidence="2">Uncharacterized protein</fullName>
    </submittedName>
</protein>
<name>A0A2M9BWJ3_9MICO</name>
<proteinExistence type="predicted"/>
<organism evidence="2 3">
    <name type="scientific">Compostimonas suwonensis</name>
    <dbReference type="NCBI Taxonomy" id="1048394"/>
    <lineage>
        <taxon>Bacteria</taxon>
        <taxon>Bacillati</taxon>
        <taxon>Actinomycetota</taxon>
        <taxon>Actinomycetes</taxon>
        <taxon>Micrococcales</taxon>
        <taxon>Microbacteriaceae</taxon>
        <taxon>Compostimonas</taxon>
    </lineage>
</organism>
<evidence type="ECO:0000256" key="1">
    <source>
        <dbReference type="SAM" id="MobiDB-lite"/>
    </source>
</evidence>
<comment type="caution">
    <text evidence="2">The sequence shown here is derived from an EMBL/GenBank/DDBJ whole genome shotgun (WGS) entry which is preliminary data.</text>
</comment>
<reference evidence="2 3" key="1">
    <citation type="submission" date="2017-11" db="EMBL/GenBank/DDBJ databases">
        <title>Genomic Encyclopedia of Archaeal and Bacterial Type Strains, Phase II (KMG-II): From Individual Species to Whole Genera.</title>
        <authorList>
            <person name="Goeker M."/>
        </authorList>
    </citation>
    <scope>NUCLEOTIDE SEQUENCE [LARGE SCALE GENOMIC DNA]</scope>
    <source>
        <strain evidence="2 3">DSM 25625</strain>
    </source>
</reference>
<dbReference type="Proteomes" id="UP000230161">
    <property type="component" value="Unassembled WGS sequence"/>
</dbReference>
<dbReference type="EMBL" id="PGFB01000003">
    <property type="protein sequence ID" value="PJJ62327.1"/>
    <property type="molecule type" value="Genomic_DNA"/>
</dbReference>
<keyword evidence="3" id="KW-1185">Reference proteome</keyword>
<accession>A0A2M9BWJ3</accession>
<gene>
    <name evidence="2" type="ORF">CLV54_2127</name>
</gene>
<sequence length="67" mass="7190">MCSPLPSARPEQDGFADHRGMRHPIAACRVTILFRPNTDNNYAETASVSRTARVAASTLLSDSTVSA</sequence>
<evidence type="ECO:0000313" key="2">
    <source>
        <dbReference type="EMBL" id="PJJ62327.1"/>
    </source>
</evidence>
<feature type="compositionally biased region" description="Basic and acidic residues" evidence="1">
    <location>
        <begin position="10"/>
        <end position="19"/>
    </location>
</feature>
<evidence type="ECO:0000313" key="3">
    <source>
        <dbReference type="Proteomes" id="UP000230161"/>
    </source>
</evidence>